<accession>A0A1B0FK44</accession>
<dbReference type="EnsemblMetazoa" id="GMOY004198-RA">
    <property type="protein sequence ID" value="GMOY004198-PA"/>
    <property type="gene ID" value="GMOY004198"/>
</dbReference>
<dbReference type="EMBL" id="CCAG010017387">
    <property type="status" value="NOT_ANNOTATED_CDS"/>
    <property type="molecule type" value="Genomic_DNA"/>
</dbReference>
<keyword evidence="2" id="KW-1185">Reference proteome</keyword>
<evidence type="ECO:0000313" key="2">
    <source>
        <dbReference type="Proteomes" id="UP000092444"/>
    </source>
</evidence>
<dbReference type="VEuPathDB" id="VectorBase:GMOY004198"/>
<organism evidence="1 2">
    <name type="scientific">Glossina morsitans morsitans</name>
    <name type="common">Savannah tsetse fly</name>
    <dbReference type="NCBI Taxonomy" id="37546"/>
    <lineage>
        <taxon>Eukaryota</taxon>
        <taxon>Metazoa</taxon>
        <taxon>Ecdysozoa</taxon>
        <taxon>Arthropoda</taxon>
        <taxon>Hexapoda</taxon>
        <taxon>Insecta</taxon>
        <taxon>Pterygota</taxon>
        <taxon>Neoptera</taxon>
        <taxon>Endopterygota</taxon>
        <taxon>Diptera</taxon>
        <taxon>Brachycera</taxon>
        <taxon>Muscomorpha</taxon>
        <taxon>Hippoboscoidea</taxon>
        <taxon>Glossinidae</taxon>
        <taxon>Glossina</taxon>
    </lineage>
</organism>
<evidence type="ECO:0000313" key="1">
    <source>
        <dbReference type="EnsemblMetazoa" id="GMOY004198-PA"/>
    </source>
</evidence>
<dbReference type="Proteomes" id="UP000092444">
    <property type="component" value="Unassembled WGS sequence"/>
</dbReference>
<sequence length="137" mass="15833">MADQIRYEEEIMSLADSRHKEEVKSNLEEKFKAAIDDMNMTSDLDYNDIEKKDTHNVSEGVVETGINENYSWDEDDNGLFLSISIQEILDQNNFSSTSKRGHKFPANKAIIQVLQFPFPFPSQYCPDVDSNRQSEKF</sequence>
<protein>
    <submittedName>
        <fullName evidence="1">Uncharacterized protein</fullName>
    </submittedName>
</protein>
<dbReference type="PhylomeDB" id="A0A1B0FK44"/>
<proteinExistence type="predicted"/>
<name>A0A1B0FK44_GLOMM</name>
<reference evidence="1" key="1">
    <citation type="submission" date="2020-05" db="UniProtKB">
        <authorList>
            <consortium name="EnsemblMetazoa"/>
        </authorList>
    </citation>
    <scope>IDENTIFICATION</scope>
    <source>
        <strain evidence="1">Yale</strain>
    </source>
</reference>
<dbReference type="AlphaFoldDB" id="A0A1B0FK44"/>